<dbReference type="PaxDb" id="10029-XP_007630774.1"/>
<dbReference type="PROSITE" id="PS51390">
    <property type="entry name" value="WAP"/>
    <property type="match status" value="1"/>
</dbReference>
<dbReference type="SMART" id="SM00131">
    <property type="entry name" value="KU"/>
    <property type="match status" value="1"/>
</dbReference>
<dbReference type="InterPro" id="IPR020901">
    <property type="entry name" value="Prtase_inh_Kunz-CS"/>
</dbReference>
<dbReference type="PROSITE" id="PS50279">
    <property type="entry name" value="BPTI_KUNITZ_2"/>
    <property type="match status" value="1"/>
</dbReference>
<dbReference type="GO" id="GO:0005576">
    <property type="term" value="C:extracellular region"/>
    <property type="evidence" value="ECO:0007669"/>
    <property type="project" value="InterPro"/>
</dbReference>
<feature type="region of interest" description="Disordered" evidence="2">
    <location>
        <begin position="270"/>
        <end position="338"/>
    </location>
</feature>
<dbReference type="Pfam" id="PF15331">
    <property type="entry name" value="TP53IP5"/>
    <property type="match status" value="1"/>
</dbReference>
<dbReference type="SUPFAM" id="SSF57362">
    <property type="entry name" value="BPTI-like"/>
    <property type="match status" value="1"/>
</dbReference>
<dbReference type="eggNOG" id="ENOG502SYWX">
    <property type="taxonomic scope" value="Eukaryota"/>
</dbReference>
<sequence>MLPPVTGDCRDNLSRWYFDFEKQYCRPFVYSGCHGNANNFLSKNDCKNSCTQIVKKGQCPFFPFQVRMDCPPSCKNDMDCLEKEKCCESRCGFVCSKAWLDGSGLLTLRRHIPDAVTHFSDVTAPLPSSSSAIIYCSARVVAAVRGAGYRQCWIKSCCYSPSMSPSTKKRPKNRLASKVQDEKLQDDKINQPVSKLIERNRLKTVLKNLSLLKLLRSSNNRIQELHSLAKRCWKSMLRVPKMLQISSGDNNVCNKVKQNNGEFQEIRALEKKPESKKAESIGKSKTKTSNGWKSTEGSKGSPAAVPWRKEKAKSKVPKTRASLGLHTRGQKRKPQVKKPQAVFLKTYHHRTPMRDTKPLDVTDQFVWFEGLPTRIRPPGRRIMCRASTFRCTKRPCTRFCSVSL</sequence>
<dbReference type="AlphaFoldDB" id="G3HLT4"/>
<feature type="domain" description="WAP" evidence="4">
    <location>
        <begin position="52"/>
        <end position="99"/>
    </location>
</feature>
<dbReference type="Gene3D" id="4.10.75.10">
    <property type="entry name" value="Elafin-like"/>
    <property type="match status" value="1"/>
</dbReference>
<dbReference type="PANTHER" id="PTHR15562:SF0">
    <property type="entry name" value="TP53-TARGET GENE 5 PROTEIN"/>
    <property type="match status" value="1"/>
</dbReference>
<evidence type="ECO:0000313" key="6">
    <source>
        <dbReference type="Proteomes" id="UP000001075"/>
    </source>
</evidence>
<dbReference type="PROSITE" id="PS00280">
    <property type="entry name" value="BPTI_KUNITZ_1"/>
    <property type="match status" value="1"/>
</dbReference>
<dbReference type="EMBL" id="JH000498">
    <property type="protein sequence ID" value="EGV98306.1"/>
    <property type="molecule type" value="Genomic_DNA"/>
</dbReference>
<dbReference type="SMART" id="SM00217">
    <property type="entry name" value="WAP"/>
    <property type="match status" value="1"/>
</dbReference>
<dbReference type="InterPro" id="IPR029290">
    <property type="entry name" value="TP53TG5"/>
</dbReference>
<feature type="compositionally biased region" description="Basic and acidic residues" evidence="2">
    <location>
        <begin position="270"/>
        <end position="282"/>
    </location>
</feature>
<dbReference type="FunCoup" id="G3HLT4">
    <property type="interactions" value="74"/>
</dbReference>
<reference evidence="6" key="1">
    <citation type="journal article" date="2011" name="Nat. Biotechnol.">
        <title>The genomic sequence of the Chinese hamster ovary (CHO)-K1 cell line.</title>
        <authorList>
            <person name="Xu X."/>
            <person name="Nagarajan H."/>
            <person name="Lewis N.E."/>
            <person name="Pan S."/>
            <person name="Cai Z."/>
            <person name="Liu X."/>
            <person name="Chen W."/>
            <person name="Xie M."/>
            <person name="Wang W."/>
            <person name="Hammond S."/>
            <person name="Andersen M.R."/>
            <person name="Neff N."/>
            <person name="Passarelli B."/>
            <person name="Koh W."/>
            <person name="Fan H.C."/>
            <person name="Wang J."/>
            <person name="Gui Y."/>
            <person name="Lee K.H."/>
            <person name="Betenbaugh M.J."/>
            <person name="Quake S.R."/>
            <person name="Famili I."/>
            <person name="Palsson B.O."/>
            <person name="Wang J."/>
        </authorList>
    </citation>
    <scope>NUCLEOTIDE SEQUENCE [LARGE SCALE GENOMIC DNA]</scope>
    <source>
        <strain evidence="6">CHO K1 cell line</strain>
    </source>
</reference>
<dbReference type="InterPro" id="IPR036645">
    <property type="entry name" value="Elafin-like_sf"/>
</dbReference>
<dbReference type="PANTHER" id="PTHR15562">
    <property type="entry name" value="TP53-TARGET GENE 5 PROTEIN"/>
    <property type="match status" value="1"/>
</dbReference>
<keyword evidence="1" id="KW-1015">Disulfide bond</keyword>
<dbReference type="Pfam" id="PF00014">
    <property type="entry name" value="Kunitz_BPTI"/>
    <property type="match status" value="1"/>
</dbReference>
<proteinExistence type="predicted"/>
<evidence type="ECO:0000256" key="1">
    <source>
        <dbReference type="ARBA" id="ARBA00023157"/>
    </source>
</evidence>
<dbReference type="InterPro" id="IPR036880">
    <property type="entry name" value="Kunitz_BPTI_sf"/>
</dbReference>
<dbReference type="InterPro" id="IPR002223">
    <property type="entry name" value="Kunitz_BPTI"/>
</dbReference>
<dbReference type="InParanoid" id="G3HLT4"/>
<dbReference type="PRINTS" id="PR00759">
    <property type="entry name" value="BASICPTASE"/>
</dbReference>
<name>G3HLT4_CRIGR</name>
<evidence type="ECO:0000256" key="2">
    <source>
        <dbReference type="SAM" id="MobiDB-lite"/>
    </source>
</evidence>
<organism evidence="5 6">
    <name type="scientific">Cricetulus griseus</name>
    <name type="common">Chinese hamster</name>
    <name type="synonym">Cricetulus barabensis griseus</name>
    <dbReference type="NCBI Taxonomy" id="10029"/>
    <lineage>
        <taxon>Eukaryota</taxon>
        <taxon>Metazoa</taxon>
        <taxon>Chordata</taxon>
        <taxon>Craniata</taxon>
        <taxon>Vertebrata</taxon>
        <taxon>Euteleostomi</taxon>
        <taxon>Mammalia</taxon>
        <taxon>Eutheria</taxon>
        <taxon>Euarchontoglires</taxon>
        <taxon>Glires</taxon>
        <taxon>Rodentia</taxon>
        <taxon>Myomorpha</taxon>
        <taxon>Muroidea</taxon>
        <taxon>Cricetidae</taxon>
        <taxon>Cricetinae</taxon>
        <taxon>Cricetulus</taxon>
    </lineage>
</organism>
<dbReference type="GO" id="GO:0004867">
    <property type="term" value="F:serine-type endopeptidase inhibitor activity"/>
    <property type="evidence" value="ECO:0007669"/>
    <property type="project" value="InterPro"/>
</dbReference>
<evidence type="ECO:0000313" key="5">
    <source>
        <dbReference type="EMBL" id="EGV98306.1"/>
    </source>
</evidence>
<dbReference type="Proteomes" id="UP000001075">
    <property type="component" value="Unassembled WGS sequence"/>
</dbReference>
<gene>
    <name evidence="5" type="ORF">I79_011681</name>
</gene>
<protein>
    <submittedName>
        <fullName evidence="5">TP53-target gene 5 protein</fullName>
    </submittedName>
</protein>
<evidence type="ECO:0000259" key="3">
    <source>
        <dbReference type="PROSITE" id="PS50279"/>
    </source>
</evidence>
<dbReference type="CDD" id="cd00109">
    <property type="entry name" value="Kunitz-type"/>
    <property type="match status" value="1"/>
</dbReference>
<feature type="compositionally biased region" description="Polar residues" evidence="2">
    <location>
        <begin position="287"/>
        <end position="298"/>
    </location>
</feature>
<feature type="region of interest" description="Disordered" evidence="2">
    <location>
        <begin position="162"/>
        <end position="182"/>
    </location>
</feature>
<dbReference type="MEROPS" id="I02.978"/>
<accession>G3HLT4</accession>
<dbReference type="SUPFAM" id="SSF57256">
    <property type="entry name" value="Elafin-like"/>
    <property type="match status" value="1"/>
</dbReference>
<evidence type="ECO:0000259" key="4">
    <source>
        <dbReference type="PROSITE" id="PS51390"/>
    </source>
</evidence>
<dbReference type="CDD" id="cd00199">
    <property type="entry name" value="WAP"/>
    <property type="match status" value="1"/>
</dbReference>
<dbReference type="Pfam" id="PF00095">
    <property type="entry name" value="WAP"/>
    <property type="match status" value="1"/>
</dbReference>
<feature type="domain" description="BPTI/Kunitz inhibitor" evidence="3">
    <location>
        <begin position="1"/>
        <end position="50"/>
    </location>
</feature>
<dbReference type="InterPro" id="IPR008197">
    <property type="entry name" value="WAP_dom"/>
</dbReference>
<dbReference type="Gene3D" id="4.10.410.10">
    <property type="entry name" value="Pancreatic trypsin inhibitor Kunitz domain"/>
    <property type="match status" value="1"/>
</dbReference>
<dbReference type="STRING" id="10029.G3HLT4"/>